<sequence length="162" mass="17705">ISLLQMETLVSSQVTKVLPSIKTICVLGGSKLVASSQNIDIVSQLVRELGKQKINLLYGGTSLTFFGSLLLAGKGFDIEVKSVLPFHKTPSKVLKDSTSLMLSNSIYDCTMLMVNHSDAFIILPGGYETLMTMFTIASWADMKLHNKPIGLLNSHHIFNGFI</sequence>
<dbReference type="InterPro" id="IPR031100">
    <property type="entry name" value="LOG_fam"/>
</dbReference>
<comment type="catalytic activity">
    <reaction evidence="6">
        <text>9-ribosyl-trans-zeatin 5'-phosphate + H2O = trans-zeatin + D-ribose 5-phosphate</text>
        <dbReference type="Rhea" id="RHEA:48564"/>
        <dbReference type="ChEBI" id="CHEBI:15377"/>
        <dbReference type="ChEBI" id="CHEBI:16522"/>
        <dbReference type="ChEBI" id="CHEBI:78346"/>
        <dbReference type="ChEBI" id="CHEBI:87947"/>
        <dbReference type="EC" id="3.2.2.n1"/>
    </reaction>
</comment>
<dbReference type="OrthoDB" id="10446933at2759"/>
<dbReference type="Proteomes" id="UP001153555">
    <property type="component" value="Unassembled WGS sequence"/>
</dbReference>
<comment type="similarity">
    <text evidence="1">Belongs to the LOG family.</text>
</comment>
<organism evidence="7 8">
    <name type="scientific">Striga hermonthica</name>
    <name type="common">Purple witchweed</name>
    <name type="synonym">Buchnera hermonthica</name>
    <dbReference type="NCBI Taxonomy" id="68872"/>
    <lineage>
        <taxon>Eukaryota</taxon>
        <taxon>Viridiplantae</taxon>
        <taxon>Streptophyta</taxon>
        <taxon>Embryophyta</taxon>
        <taxon>Tracheophyta</taxon>
        <taxon>Spermatophyta</taxon>
        <taxon>Magnoliopsida</taxon>
        <taxon>eudicotyledons</taxon>
        <taxon>Gunneridae</taxon>
        <taxon>Pentapetalae</taxon>
        <taxon>asterids</taxon>
        <taxon>lamiids</taxon>
        <taxon>Lamiales</taxon>
        <taxon>Orobanchaceae</taxon>
        <taxon>Buchnereae</taxon>
        <taxon>Striga</taxon>
    </lineage>
</organism>
<evidence type="ECO:0000256" key="2">
    <source>
        <dbReference type="ARBA" id="ARBA00012205"/>
    </source>
</evidence>
<evidence type="ECO:0000256" key="3">
    <source>
        <dbReference type="ARBA" id="ARBA00022712"/>
    </source>
</evidence>
<feature type="non-terminal residue" evidence="7">
    <location>
        <position position="1"/>
    </location>
</feature>
<evidence type="ECO:0000256" key="4">
    <source>
        <dbReference type="ARBA" id="ARBA00024884"/>
    </source>
</evidence>
<comment type="caution">
    <text evidence="7">The sequence shown here is derived from an EMBL/GenBank/DDBJ whole genome shotgun (WGS) entry which is preliminary data.</text>
</comment>
<comment type="function">
    <text evidence="4">Cytokinin-activating enzyme working in the direct activation pathway. Phosphoribohydrolase that converts inactive cytokinin nucleotides to the biologically active free-base forms.</text>
</comment>
<gene>
    <name evidence="7" type="ORF">SHERM_12294</name>
</gene>
<accession>A0A9N7R1T0</accession>
<reference evidence="7" key="1">
    <citation type="submission" date="2019-12" db="EMBL/GenBank/DDBJ databases">
        <authorList>
            <person name="Scholes J."/>
        </authorList>
    </citation>
    <scope>NUCLEOTIDE SEQUENCE</scope>
</reference>
<proteinExistence type="inferred from homology"/>
<dbReference type="EC" id="3.2.2.n1" evidence="2"/>
<dbReference type="Gene3D" id="3.40.50.450">
    <property type="match status" value="1"/>
</dbReference>
<comment type="catalytic activity">
    <reaction evidence="5">
        <text>N(6)-(dimethylallyl)adenosine 5'-phosphate + H2O = N(6)-dimethylallyladenine + D-ribose 5-phosphate</text>
        <dbReference type="Rhea" id="RHEA:48560"/>
        <dbReference type="ChEBI" id="CHEBI:15377"/>
        <dbReference type="ChEBI" id="CHEBI:17660"/>
        <dbReference type="ChEBI" id="CHEBI:57526"/>
        <dbReference type="ChEBI" id="CHEBI:78346"/>
        <dbReference type="EC" id="3.2.2.n1"/>
    </reaction>
</comment>
<dbReference type="AlphaFoldDB" id="A0A9N7R1T0"/>
<dbReference type="Pfam" id="PF03641">
    <property type="entry name" value="Lysine_decarbox"/>
    <property type="match status" value="1"/>
</dbReference>
<dbReference type="GO" id="GO:0009691">
    <property type="term" value="P:cytokinin biosynthetic process"/>
    <property type="evidence" value="ECO:0007669"/>
    <property type="project" value="UniProtKB-KW"/>
</dbReference>
<keyword evidence="3" id="KW-0203">Cytokinin biosynthesis</keyword>
<feature type="non-terminal residue" evidence="7">
    <location>
        <position position="162"/>
    </location>
</feature>
<evidence type="ECO:0000256" key="1">
    <source>
        <dbReference type="ARBA" id="ARBA00006763"/>
    </source>
</evidence>
<evidence type="ECO:0000256" key="5">
    <source>
        <dbReference type="ARBA" id="ARBA00047718"/>
    </source>
</evidence>
<evidence type="ECO:0000256" key="6">
    <source>
        <dbReference type="ARBA" id="ARBA00049153"/>
    </source>
</evidence>
<evidence type="ECO:0000313" key="7">
    <source>
        <dbReference type="EMBL" id="CAA0810843.1"/>
    </source>
</evidence>
<evidence type="ECO:0000313" key="8">
    <source>
        <dbReference type="Proteomes" id="UP001153555"/>
    </source>
</evidence>
<protein>
    <recommendedName>
        <fullName evidence="2">cytokinin riboside 5'-monophosphate phosphoribohydrolase</fullName>
        <ecNumber evidence="2">3.2.2.n1</ecNumber>
    </recommendedName>
</protein>
<keyword evidence="8" id="KW-1185">Reference proteome</keyword>
<name>A0A9N7R1T0_STRHE</name>
<dbReference type="EMBL" id="CACSLK010007117">
    <property type="protein sequence ID" value="CAA0810843.1"/>
    <property type="molecule type" value="Genomic_DNA"/>
</dbReference>
<dbReference type="SUPFAM" id="SSF102405">
    <property type="entry name" value="MCP/YpsA-like"/>
    <property type="match status" value="1"/>
</dbReference>
<dbReference type="PANTHER" id="PTHR31223">
    <property type="entry name" value="LOG FAMILY PROTEIN YJL055W"/>
    <property type="match status" value="1"/>
</dbReference>